<dbReference type="UniPathway" id="UPA00664"/>
<keyword evidence="3 7" id="KW-0808">Transferase</keyword>
<comment type="subcellular location">
    <subcellularLocation>
        <location evidence="7">Cell inner membrane</location>
        <topology evidence="7">Multi-pass membrane protein</topology>
    </subcellularLocation>
</comment>
<dbReference type="RefSeq" id="WP_011735588.1">
    <property type="nucleotide sequence ID" value="NC_008609.1"/>
</dbReference>
<dbReference type="KEGG" id="ppd:Ppro_1698"/>
<sequence>MTFPSIDPVFLSIGPLHFRWYGLMYVLSFIATYFLLRAEIDRKKYPFTRDDLADLIFSGAMGVVLGGRIGYILFYNLDYYLDNPLRVFAVWEGGMSFHGGMLGVLAGILFFARSRKVSFFSILDMIAQCAPIGLGLGRIGNFINGELYGRITGAPWGIVFPGGGELPRHPSQLYEAFLEGLLLFLMVRFSARRSQVIGIPSWTFCAGYGLFRCIAEFFREPDAQIGTFQGLFSMGQLLSLPMFLAGTFMIISLLRRRSDDSAPPTA</sequence>
<reference evidence="8 9" key="1">
    <citation type="submission" date="2006-10" db="EMBL/GenBank/DDBJ databases">
        <title>Complete sequence of chromosome of Pelobacter propionicus DSM 2379.</title>
        <authorList>
            <consortium name="US DOE Joint Genome Institute"/>
            <person name="Copeland A."/>
            <person name="Lucas S."/>
            <person name="Lapidus A."/>
            <person name="Barry K."/>
            <person name="Detter J.C."/>
            <person name="Glavina del Rio T."/>
            <person name="Hammon N."/>
            <person name="Israni S."/>
            <person name="Dalin E."/>
            <person name="Tice H."/>
            <person name="Pitluck S."/>
            <person name="Saunders E."/>
            <person name="Brettin T."/>
            <person name="Bruce D."/>
            <person name="Han C."/>
            <person name="Tapia R."/>
            <person name="Schmutz J."/>
            <person name="Larimer F."/>
            <person name="Land M."/>
            <person name="Hauser L."/>
            <person name="Kyrpides N."/>
            <person name="Kim E."/>
            <person name="Lovley D."/>
            <person name="Richardson P."/>
        </authorList>
    </citation>
    <scope>NUCLEOTIDE SEQUENCE [LARGE SCALE GENOMIC DNA]</scope>
    <source>
        <strain evidence="9">DSM 2379 / NBRC 103807 / OttBd1</strain>
    </source>
</reference>
<dbReference type="HAMAP" id="MF_01147">
    <property type="entry name" value="Lgt"/>
    <property type="match status" value="1"/>
</dbReference>
<dbReference type="OrthoDB" id="871140at2"/>
<dbReference type="HOGENOM" id="CLU_013386_1_0_7"/>
<feature type="binding site" evidence="7">
    <location>
        <position position="138"/>
    </location>
    <ligand>
        <name>a 1,2-diacyl-sn-glycero-3-phospho-(1'-sn-glycerol)</name>
        <dbReference type="ChEBI" id="CHEBI:64716"/>
    </ligand>
</feature>
<comment type="catalytic activity">
    <reaction evidence="7">
        <text>L-cysteinyl-[prolipoprotein] + a 1,2-diacyl-sn-glycero-3-phospho-(1'-sn-glycerol) = an S-1,2-diacyl-sn-glyceryl-L-cysteinyl-[prolipoprotein] + sn-glycerol 1-phosphate + H(+)</text>
        <dbReference type="Rhea" id="RHEA:56712"/>
        <dbReference type="Rhea" id="RHEA-COMP:14679"/>
        <dbReference type="Rhea" id="RHEA-COMP:14680"/>
        <dbReference type="ChEBI" id="CHEBI:15378"/>
        <dbReference type="ChEBI" id="CHEBI:29950"/>
        <dbReference type="ChEBI" id="CHEBI:57685"/>
        <dbReference type="ChEBI" id="CHEBI:64716"/>
        <dbReference type="ChEBI" id="CHEBI:140658"/>
        <dbReference type="EC" id="2.5.1.145"/>
    </reaction>
</comment>
<evidence type="ECO:0000256" key="2">
    <source>
        <dbReference type="ARBA" id="ARBA00022475"/>
    </source>
</evidence>
<keyword evidence="9" id="KW-1185">Reference proteome</keyword>
<dbReference type="GO" id="GO:0042158">
    <property type="term" value="P:lipoprotein biosynthetic process"/>
    <property type="evidence" value="ECO:0007669"/>
    <property type="project" value="UniProtKB-UniRule"/>
</dbReference>
<evidence type="ECO:0000256" key="5">
    <source>
        <dbReference type="ARBA" id="ARBA00022989"/>
    </source>
</evidence>
<proteinExistence type="inferred from homology"/>
<evidence type="ECO:0000256" key="6">
    <source>
        <dbReference type="ARBA" id="ARBA00023136"/>
    </source>
</evidence>
<comment type="similarity">
    <text evidence="1 7">Belongs to the Lgt family.</text>
</comment>
<protein>
    <recommendedName>
        <fullName evidence="7">Phosphatidylglycerol--prolipoprotein diacylglyceryl transferase</fullName>
        <ecNumber evidence="7">2.5.1.145</ecNumber>
    </recommendedName>
</protein>
<gene>
    <name evidence="7" type="primary">lgt</name>
    <name evidence="8" type="ordered locus">Ppro_1698</name>
</gene>
<dbReference type="Proteomes" id="UP000006732">
    <property type="component" value="Chromosome"/>
</dbReference>
<feature type="transmembrane region" description="Helical" evidence="7">
    <location>
        <begin position="20"/>
        <end position="40"/>
    </location>
</feature>
<dbReference type="STRING" id="338966.Ppro_1698"/>
<dbReference type="AlphaFoldDB" id="A1APP1"/>
<keyword evidence="2 7" id="KW-1003">Cell membrane</keyword>
<dbReference type="EC" id="2.5.1.145" evidence="7"/>
<feature type="transmembrane region" description="Helical" evidence="7">
    <location>
        <begin position="95"/>
        <end position="112"/>
    </location>
</feature>
<dbReference type="eggNOG" id="COG0682">
    <property type="taxonomic scope" value="Bacteria"/>
</dbReference>
<comment type="function">
    <text evidence="7">Catalyzes the transfer of the diacylglyceryl group from phosphatidylglycerol to the sulfhydryl group of the N-terminal cysteine of a prolipoprotein, the first step in the formation of mature lipoproteins.</text>
</comment>
<evidence type="ECO:0000256" key="7">
    <source>
        <dbReference type="HAMAP-Rule" id="MF_01147"/>
    </source>
</evidence>
<dbReference type="GO" id="GO:0005886">
    <property type="term" value="C:plasma membrane"/>
    <property type="evidence" value="ECO:0007669"/>
    <property type="project" value="UniProtKB-SubCell"/>
</dbReference>
<dbReference type="Pfam" id="PF01790">
    <property type="entry name" value="LGT"/>
    <property type="match status" value="1"/>
</dbReference>
<evidence type="ECO:0000256" key="3">
    <source>
        <dbReference type="ARBA" id="ARBA00022679"/>
    </source>
</evidence>
<keyword evidence="6 7" id="KW-0472">Membrane</keyword>
<dbReference type="PROSITE" id="PS01311">
    <property type="entry name" value="LGT"/>
    <property type="match status" value="1"/>
</dbReference>
<dbReference type="GO" id="GO:0008961">
    <property type="term" value="F:phosphatidylglycerol-prolipoprotein diacylglyceryl transferase activity"/>
    <property type="evidence" value="ECO:0007669"/>
    <property type="project" value="UniProtKB-UniRule"/>
</dbReference>
<feature type="transmembrane region" description="Helical" evidence="7">
    <location>
        <begin position="52"/>
        <end position="75"/>
    </location>
</feature>
<comment type="pathway">
    <text evidence="7">Protein modification; lipoprotein biosynthesis (diacylglyceryl transfer).</text>
</comment>
<keyword evidence="5 7" id="KW-1133">Transmembrane helix</keyword>
<name>A1APP1_PELPD</name>
<dbReference type="PANTHER" id="PTHR30589:SF0">
    <property type="entry name" value="PHOSPHATIDYLGLYCEROL--PROLIPOPROTEIN DIACYLGLYCERYL TRANSFERASE"/>
    <property type="match status" value="1"/>
</dbReference>
<evidence type="ECO:0000256" key="4">
    <source>
        <dbReference type="ARBA" id="ARBA00022692"/>
    </source>
</evidence>
<dbReference type="PANTHER" id="PTHR30589">
    <property type="entry name" value="PROLIPOPROTEIN DIACYLGLYCERYL TRANSFERASE"/>
    <property type="match status" value="1"/>
</dbReference>
<evidence type="ECO:0000313" key="8">
    <source>
        <dbReference type="EMBL" id="ABK99311.1"/>
    </source>
</evidence>
<dbReference type="NCBIfam" id="TIGR00544">
    <property type="entry name" value="lgt"/>
    <property type="match status" value="1"/>
</dbReference>
<keyword evidence="8" id="KW-0449">Lipoprotein</keyword>
<keyword evidence="4 7" id="KW-0812">Transmembrane</keyword>
<organism evidence="8 9">
    <name type="scientific">Pelobacter propionicus (strain DSM 2379 / NBRC 103807 / OttBd1)</name>
    <dbReference type="NCBI Taxonomy" id="338966"/>
    <lineage>
        <taxon>Bacteria</taxon>
        <taxon>Pseudomonadati</taxon>
        <taxon>Thermodesulfobacteriota</taxon>
        <taxon>Desulfuromonadia</taxon>
        <taxon>Desulfuromonadales</taxon>
        <taxon>Desulfuromonadaceae</taxon>
        <taxon>Pelobacter</taxon>
    </lineage>
</organism>
<keyword evidence="7" id="KW-0997">Cell inner membrane</keyword>
<feature type="transmembrane region" description="Helical" evidence="7">
    <location>
        <begin position="230"/>
        <end position="254"/>
    </location>
</feature>
<dbReference type="InterPro" id="IPR001640">
    <property type="entry name" value="Lgt"/>
</dbReference>
<dbReference type="EMBL" id="CP000482">
    <property type="protein sequence ID" value="ABK99311.1"/>
    <property type="molecule type" value="Genomic_DNA"/>
</dbReference>
<accession>A1APP1</accession>
<feature type="transmembrane region" description="Helical" evidence="7">
    <location>
        <begin position="196"/>
        <end position="218"/>
    </location>
</feature>
<evidence type="ECO:0000313" key="9">
    <source>
        <dbReference type="Proteomes" id="UP000006732"/>
    </source>
</evidence>
<evidence type="ECO:0000256" key="1">
    <source>
        <dbReference type="ARBA" id="ARBA00007150"/>
    </source>
</evidence>